<comment type="caution">
    <text evidence="1">The sequence shown here is derived from an EMBL/GenBank/DDBJ whole genome shotgun (WGS) entry which is preliminary data.</text>
</comment>
<accession>A0AAV7T8I4</accession>
<sequence length="72" mass="7716">SIGAPGGRIPQYCSLAMILLGVAVNKPKNKRAAVYINLQTRYSLSLGRVGRTICGVFKPASNGWDSGSWCFV</sequence>
<dbReference type="Proteomes" id="UP001066276">
    <property type="component" value="Chromosome 4_1"/>
</dbReference>
<name>A0AAV7T8I4_PLEWA</name>
<dbReference type="EMBL" id="JANPWB010000007">
    <property type="protein sequence ID" value="KAJ1172863.1"/>
    <property type="molecule type" value="Genomic_DNA"/>
</dbReference>
<dbReference type="AlphaFoldDB" id="A0AAV7T8I4"/>
<evidence type="ECO:0000313" key="1">
    <source>
        <dbReference type="EMBL" id="KAJ1172863.1"/>
    </source>
</evidence>
<gene>
    <name evidence="1" type="ORF">NDU88_004705</name>
</gene>
<keyword evidence="2" id="KW-1185">Reference proteome</keyword>
<organism evidence="1 2">
    <name type="scientific">Pleurodeles waltl</name>
    <name type="common">Iberian ribbed newt</name>
    <dbReference type="NCBI Taxonomy" id="8319"/>
    <lineage>
        <taxon>Eukaryota</taxon>
        <taxon>Metazoa</taxon>
        <taxon>Chordata</taxon>
        <taxon>Craniata</taxon>
        <taxon>Vertebrata</taxon>
        <taxon>Euteleostomi</taxon>
        <taxon>Amphibia</taxon>
        <taxon>Batrachia</taxon>
        <taxon>Caudata</taxon>
        <taxon>Salamandroidea</taxon>
        <taxon>Salamandridae</taxon>
        <taxon>Pleurodelinae</taxon>
        <taxon>Pleurodeles</taxon>
    </lineage>
</organism>
<reference evidence="1" key="1">
    <citation type="journal article" date="2022" name="bioRxiv">
        <title>Sequencing and chromosome-scale assembly of the giantPleurodeles waltlgenome.</title>
        <authorList>
            <person name="Brown T."/>
            <person name="Elewa A."/>
            <person name="Iarovenko S."/>
            <person name="Subramanian E."/>
            <person name="Araus A.J."/>
            <person name="Petzold A."/>
            <person name="Susuki M."/>
            <person name="Suzuki K.-i.T."/>
            <person name="Hayashi T."/>
            <person name="Toyoda A."/>
            <person name="Oliveira C."/>
            <person name="Osipova E."/>
            <person name="Leigh N.D."/>
            <person name="Simon A."/>
            <person name="Yun M.H."/>
        </authorList>
    </citation>
    <scope>NUCLEOTIDE SEQUENCE</scope>
    <source>
        <strain evidence="1">20211129_DDA</strain>
        <tissue evidence="1">Liver</tissue>
    </source>
</reference>
<proteinExistence type="predicted"/>
<protein>
    <submittedName>
        <fullName evidence="1">Uncharacterized protein</fullName>
    </submittedName>
</protein>
<feature type="non-terminal residue" evidence="1">
    <location>
        <position position="1"/>
    </location>
</feature>
<evidence type="ECO:0000313" key="2">
    <source>
        <dbReference type="Proteomes" id="UP001066276"/>
    </source>
</evidence>
<feature type="non-terminal residue" evidence="1">
    <location>
        <position position="72"/>
    </location>
</feature>